<dbReference type="InterPro" id="IPR015158">
    <property type="entry name" value="Bud22_dom"/>
</dbReference>
<evidence type="ECO:0000313" key="5">
    <source>
        <dbReference type="Proteomes" id="UP000235023"/>
    </source>
</evidence>
<feature type="compositionally biased region" description="Basic and acidic residues" evidence="2">
    <location>
        <begin position="334"/>
        <end position="366"/>
    </location>
</feature>
<dbReference type="GO" id="GO:0005634">
    <property type="term" value="C:nucleus"/>
    <property type="evidence" value="ECO:0007669"/>
    <property type="project" value="TreeGrafter"/>
</dbReference>
<sequence>MPKRKLADLAESSAPQSLQAIRLSQKFDQSVIVLSRAFKAARVSERQKMGRREKTAKAQPGAEGTLARLAEEVQVLKTLDFTAAAQKHIFKQLSRTKRIAESTTFAEFQQSRKLSTGGPPSTAEANVMALLCKSNPVKKVLPGIMEGIREIMGLDDVSAAGKKGSQAAKGAQKKDQTKPKRSERPTSADGDEDEGEEEGKPRAIAASDDSDDDMDLAQYSNQLASDSESDFESSHPPPNAMSISPSRSPSPAPPPKKQQKSQLQSKPTTTTFLPSLTMGGYFSGSESEPEDAADSGVAAPRKNRMGQQARRALWEKKYGAGANHVKQEQAMARRSRDTGWDMKRGATGGERRHGGGRGGYDRRDGRSSFPSRNGGDGSGHMARKPPAPQDNKPLHPSWEAAKKAKEQKNMAAFQGKKMVFD</sequence>
<keyword evidence="5" id="KW-1185">Reference proteome</keyword>
<feature type="compositionally biased region" description="Low complexity" evidence="2">
    <location>
        <begin position="260"/>
        <end position="271"/>
    </location>
</feature>
<evidence type="ECO:0000256" key="2">
    <source>
        <dbReference type="SAM" id="MobiDB-lite"/>
    </source>
</evidence>
<accession>A0A2J5HJW2</accession>
<feature type="region of interest" description="Disordered" evidence="2">
    <location>
        <begin position="162"/>
        <end position="421"/>
    </location>
</feature>
<keyword evidence="1" id="KW-0175">Coiled coil</keyword>
<name>A0A2J5HJW2_9EURO</name>
<proteinExistence type="predicted"/>
<gene>
    <name evidence="4" type="ORF">BDW42DRAFT_196645</name>
</gene>
<feature type="domain" description="Bud22" evidence="3">
    <location>
        <begin position="30"/>
        <end position="421"/>
    </location>
</feature>
<dbReference type="GO" id="GO:0030490">
    <property type="term" value="P:maturation of SSU-rRNA"/>
    <property type="evidence" value="ECO:0007669"/>
    <property type="project" value="TreeGrafter"/>
</dbReference>
<evidence type="ECO:0000256" key="1">
    <source>
        <dbReference type="ARBA" id="ARBA00023054"/>
    </source>
</evidence>
<feature type="compositionally biased region" description="Basic and acidic residues" evidence="2">
    <location>
        <begin position="172"/>
        <end position="186"/>
    </location>
</feature>
<dbReference type="OrthoDB" id="3364872at2759"/>
<dbReference type="PANTHER" id="PTHR23325">
    <property type="entry name" value="SERUM RESPONSE FACTOR-BINDING"/>
    <property type="match status" value="1"/>
</dbReference>
<evidence type="ECO:0000259" key="3">
    <source>
        <dbReference type="Pfam" id="PF09073"/>
    </source>
</evidence>
<dbReference type="InterPro" id="IPR037393">
    <property type="entry name" value="Bud22/SRFB1"/>
</dbReference>
<dbReference type="Pfam" id="PF09073">
    <property type="entry name" value="BUD22"/>
    <property type="match status" value="1"/>
</dbReference>
<dbReference type="GO" id="GO:0030686">
    <property type="term" value="C:90S preribosome"/>
    <property type="evidence" value="ECO:0007669"/>
    <property type="project" value="TreeGrafter"/>
</dbReference>
<evidence type="ECO:0000313" key="4">
    <source>
        <dbReference type="EMBL" id="PLN77267.1"/>
    </source>
</evidence>
<organism evidence="4 5">
    <name type="scientific">Aspergillus taichungensis</name>
    <dbReference type="NCBI Taxonomy" id="482145"/>
    <lineage>
        <taxon>Eukaryota</taxon>
        <taxon>Fungi</taxon>
        <taxon>Dikarya</taxon>
        <taxon>Ascomycota</taxon>
        <taxon>Pezizomycotina</taxon>
        <taxon>Eurotiomycetes</taxon>
        <taxon>Eurotiomycetidae</taxon>
        <taxon>Eurotiales</taxon>
        <taxon>Aspergillaceae</taxon>
        <taxon>Aspergillus</taxon>
        <taxon>Aspergillus subgen. Circumdati</taxon>
    </lineage>
</organism>
<dbReference type="AlphaFoldDB" id="A0A2J5HJW2"/>
<dbReference type="EMBL" id="KZ559599">
    <property type="protein sequence ID" value="PLN77267.1"/>
    <property type="molecule type" value="Genomic_DNA"/>
</dbReference>
<dbReference type="Proteomes" id="UP000235023">
    <property type="component" value="Unassembled WGS sequence"/>
</dbReference>
<reference evidence="5" key="1">
    <citation type="submission" date="2017-12" db="EMBL/GenBank/DDBJ databases">
        <authorList>
            <consortium name="DOE Joint Genome Institute"/>
            <person name="Mondo S.J."/>
            <person name="Kjaerbolling I."/>
            <person name="Vesth T.C."/>
            <person name="Frisvad J.C."/>
            <person name="Nybo J.L."/>
            <person name="Theobald S."/>
            <person name="Kuo A."/>
            <person name="Bowyer P."/>
            <person name="Matsuda Y."/>
            <person name="Lyhne E.K."/>
            <person name="Kogle M.E."/>
            <person name="Clum A."/>
            <person name="Lipzen A."/>
            <person name="Salamov A."/>
            <person name="Ngan C.Y."/>
            <person name="Daum C."/>
            <person name="Chiniquy J."/>
            <person name="Barry K."/>
            <person name="LaButti K."/>
            <person name="Haridas S."/>
            <person name="Simmons B.A."/>
            <person name="Magnuson J.K."/>
            <person name="Mortensen U.H."/>
            <person name="Larsen T.O."/>
            <person name="Grigoriev I.V."/>
            <person name="Baker S.E."/>
            <person name="Andersen M.R."/>
            <person name="Nordberg H.P."/>
            <person name="Cantor M.N."/>
            <person name="Hua S.X."/>
        </authorList>
    </citation>
    <scope>NUCLEOTIDE SEQUENCE [LARGE SCALE GENOMIC DNA]</scope>
    <source>
        <strain evidence="5">IBT 19404</strain>
    </source>
</reference>
<protein>
    <submittedName>
        <fullName evidence="4">Bud-site selection protein</fullName>
    </submittedName>
</protein>
<dbReference type="PANTHER" id="PTHR23325:SF1">
    <property type="entry name" value="SERUM RESPONSE FACTOR-BINDING PROTEIN 1"/>
    <property type="match status" value="1"/>
</dbReference>